<protein>
    <submittedName>
        <fullName evidence="1">Uncharacterized protein</fullName>
    </submittedName>
</protein>
<proteinExistence type="predicted"/>
<dbReference type="RefSeq" id="WP_199708466.1">
    <property type="nucleotide sequence ID" value="NZ_JAEMNV010000014.1"/>
</dbReference>
<dbReference type="EMBL" id="JAEMNV010000014">
    <property type="protein sequence ID" value="MBJ8342763.1"/>
    <property type="molecule type" value="Genomic_DNA"/>
</dbReference>
<evidence type="ECO:0000313" key="2">
    <source>
        <dbReference type="Proteomes" id="UP000655868"/>
    </source>
</evidence>
<dbReference type="Proteomes" id="UP000655868">
    <property type="component" value="Unassembled WGS sequence"/>
</dbReference>
<accession>A0A934NWB7</accession>
<keyword evidence="2" id="KW-1185">Reference proteome</keyword>
<evidence type="ECO:0000313" key="1">
    <source>
        <dbReference type="EMBL" id="MBJ8342763.1"/>
    </source>
</evidence>
<reference evidence="1" key="1">
    <citation type="submission" date="2020-12" db="EMBL/GenBank/DDBJ databases">
        <title>Antrihabitans popcorni sp. nov. and Antrihabitans auranticaus sp. nov., isolated from a larva cave.</title>
        <authorList>
            <person name="Lee S.D."/>
            <person name="Kim I.S."/>
        </authorList>
    </citation>
    <scope>NUCLEOTIDE SEQUENCE</scope>
    <source>
        <strain evidence="1">YC3-6</strain>
    </source>
</reference>
<name>A0A934NWB7_9NOCA</name>
<sequence length="145" mass="15297">MAVSAKLFGKFPVSAFNQEVKLSTDALKCALFTSAATINQDTMQYFADITSGEVANGNGYTTGGVLLTSVQVTYDAATNTTKVDCADPVWNSSTITANRAVFYDSTPSTNKPLIGWADLDGDKSSSNSTFTVQLDSNGLINTQVA</sequence>
<gene>
    <name evidence="1" type="ORF">JGU71_28125</name>
</gene>
<organism evidence="1 2">
    <name type="scientific">Antrihabitans stalagmiti</name>
    <dbReference type="NCBI Taxonomy" id="2799499"/>
    <lineage>
        <taxon>Bacteria</taxon>
        <taxon>Bacillati</taxon>
        <taxon>Actinomycetota</taxon>
        <taxon>Actinomycetes</taxon>
        <taxon>Mycobacteriales</taxon>
        <taxon>Nocardiaceae</taxon>
        <taxon>Antrihabitans</taxon>
    </lineage>
</organism>
<comment type="caution">
    <text evidence="1">The sequence shown here is derived from an EMBL/GenBank/DDBJ whole genome shotgun (WGS) entry which is preliminary data.</text>
</comment>
<dbReference type="AlphaFoldDB" id="A0A934NWB7"/>